<dbReference type="Gene3D" id="2.40.400.10">
    <property type="entry name" value="Acetoacetate decarboxylase-like"/>
    <property type="match status" value="1"/>
</dbReference>
<evidence type="ECO:0000313" key="1">
    <source>
        <dbReference type="EMBL" id="KZV95923.1"/>
    </source>
</evidence>
<evidence type="ECO:0000313" key="2">
    <source>
        <dbReference type="Proteomes" id="UP000077266"/>
    </source>
</evidence>
<protein>
    <recommendedName>
        <fullName evidence="3">Acetoacetate decarboxylase</fullName>
    </recommendedName>
</protein>
<dbReference type="Proteomes" id="UP000077266">
    <property type="component" value="Unassembled WGS sequence"/>
</dbReference>
<dbReference type="PANTHER" id="PTHR40518:SF1">
    <property type="entry name" value="ACETOACETATE DECARBOXYLASE"/>
    <property type="match status" value="1"/>
</dbReference>
<dbReference type="STRING" id="1314781.A0A165K7N1"/>
<dbReference type="InParanoid" id="A0A165K7N1"/>
<proteinExistence type="predicted"/>
<dbReference type="SUPFAM" id="SSF160104">
    <property type="entry name" value="Acetoacetate decarboxylase-like"/>
    <property type="match status" value="1"/>
</dbReference>
<organism evidence="1 2">
    <name type="scientific">Exidia glandulosa HHB12029</name>
    <dbReference type="NCBI Taxonomy" id="1314781"/>
    <lineage>
        <taxon>Eukaryota</taxon>
        <taxon>Fungi</taxon>
        <taxon>Dikarya</taxon>
        <taxon>Basidiomycota</taxon>
        <taxon>Agaricomycotina</taxon>
        <taxon>Agaricomycetes</taxon>
        <taxon>Auriculariales</taxon>
        <taxon>Exidiaceae</taxon>
        <taxon>Exidia</taxon>
    </lineage>
</organism>
<accession>A0A165K7N1</accession>
<dbReference type="PANTHER" id="PTHR40518">
    <property type="entry name" value="ACETOACETATE DECARBOXYLASE"/>
    <property type="match status" value="1"/>
</dbReference>
<gene>
    <name evidence="1" type="ORF">EXIGLDRAFT_643756</name>
</gene>
<keyword evidence="2" id="KW-1185">Reference proteome</keyword>
<dbReference type="OrthoDB" id="9970474at2759"/>
<name>A0A165K7N1_EXIGL</name>
<dbReference type="InterPro" id="IPR023375">
    <property type="entry name" value="ADC_dom_sf"/>
</dbReference>
<dbReference type="AlphaFoldDB" id="A0A165K7N1"/>
<reference evidence="1 2" key="1">
    <citation type="journal article" date="2016" name="Mol. Biol. Evol.">
        <title>Comparative Genomics of Early-Diverging Mushroom-Forming Fungi Provides Insights into the Origins of Lignocellulose Decay Capabilities.</title>
        <authorList>
            <person name="Nagy L.G."/>
            <person name="Riley R."/>
            <person name="Tritt A."/>
            <person name="Adam C."/>
            <person name="Daum C."/>
            <person name="Floudas D."/>
            <person name="Sun H."/>
            <person name="Yadav J.S."/>
            <person name="Pangilinan J."/>
            <person name="Larsson K.H."/>
            <person name="Matsuura K."/>
            <person name="Barry K."/>
            <person name="Labutti K."/>
            <person name="Kuo R."/>
            <person name="Ohm R.A."/>
            <person name="Bhattacharya S.S."/>
            <person name="Shirouzu T."/>
            <person name="Yoshinaga Y."/>
            <person name="Martin F.M."/>
            <person name="Grigoriev I.V."/>
            <person name="Hibbett D.S."/>
        </authorList>
    </citation>
    <scope>NUCLEOTIDE SEQUENCE [LARGE SCALE GENOMIC DNA]</scope>
    <source>
        <strain evidence="1 2">HHB12029</strain>
    </source>
</reference>
<evidence type="ECO:0008006" key="3">
    <source>
        <dbReference type="Google" id="ProtNLM"/>
    </source>
</evidence>
<sequence length="261" mass="28908">MSNALAGIPTIPPPWHLQGDCWWMVLKPLTTLPPAAYAPLEEPRGDDATNKTNTFLGGLGTVWIVRYHSSPAGPYDELIYAPGNFVSPSGESKPRITRIYVSTAVSNYNGRRNWNVPKHLARFSFTPQDGNRTLVEVSDFYDDDAPFFAAIATPQRFVPAVPFSSNWLRYGKIPLPPLPTGPADHPEEVGTTDWVAFEQETKGWVKPCWWEPGPFREGGKIPKGEYTDGVGFPKLDILSVGVQFQPGMTIDFSERFPVDGA</sequence>
<dbReference type="EMBL" id="KV425949">
    <property type="protein sequence ID" value="KZV95923.1"/>
    <property type="molecule type" value="Genomic_DNA"/>
</dbReference>